<dbReference type="AlphaFoldDB" id="A0A318J1A7"/>
<keyword evidence="3" id="KW-1185">Reference proteome</keyword>
<dbReference type="Proteomes" id="UP000247792">
    <property type="component" value="Unassembled WGS sequence"/>
</dbReference>
<dbReference type="RefSeq" id="WP_110256615.1">
    <property type="nucleotide sequence ID" value="NZ_QJKB01000007.1"/>
</dbReference>
<feature type="signal peptide" evidence="1">
    <location>
        <begin position="1"/>
        <end position="23"/>
    </location>
</feature>
<feature type="chain" id="PRO_5016419357" evidence="1">
    <location>
        <begin position="24"/>
        <end position="137"/>
    </location>
</feature>
<gene>
    <name evidence="2" type="ORF">DFR42_10726</name>
</gene>
<organism evidence="2 3">
    <name type="scientific">Undibacterium pigrum</name>
    <dbReference type="NCBI Taxonomy" id="401470"/>
    <lineage>
        <taxon>Bacteria</taxon>
        <taxon>Pseudomonadati</taxon>
        <taxon>Pseudomonadota</taxon>
        <taxon>Betaproteobacteria</taxon>
        <taxon>Burkholderiales</taxon>
        <taxon>Oxalobacteraceae</taxon>
        <taxon>Undibacterium</taxon>
    </lineage>
</organism>
<evidence type="ECO:0000313" key="2">
    <source>
        <dbReference type="EMBL" id="PXX41375.1"/>
    </source>
</evidence>
<evidence type="ECO:0000313" key="3">
    <source>
        <dbReference type="Proteomes" id="UP000247792"/>
    </source>
</evidence>
<evidence type="ECO:0000256" key="1">
    <source>
        <dbReference type="SAM" id="SignalP"/>
    </source>
</evidence>
<proteinExistence type="predicted"/>
<accession>A0A318J1A7</accession>
<sequence>MKHTHLSYLAGIALLAFSMSASAQDMRCIKSEVKDDQTCYKLSELRMNGDLRSFPLYQIRARDKSDEPVKTPFITVYDCKAEVMELQEDDQTFWGRIKANSDSSKKWRDSLCEEKNVPIDKNLKLSPSQGDGGRLAP</sequence>
<dbReference type="EMBL" id="QJKB01000007">
    <property type="protein sequence ID" value="PXX41375.1"/>
    <property type="molecule type" value="Genomic_DNA"/>
</dbReference>
<keyword evidence="1" id="KW-0732">Signal</keyword>
<protein>
    <submittedName>
        <fullName evidence="2">Uncharacterized protein</fullName>
    </submittedName>
</protein>
<name>A0A318J1A7_9BURK</name>
<reference evidence="2 3" key="1">
    <citation type="submission" date="2018-05" db="EMBL/GenBank/DDBJ databases">
        <title>Genomic Encyclopedia of Type Strains, Phase IV (KMG-IV): sequencing the most valuable type-strain genomes for metagenomic binning, comparative biology and taxonomic classification.</title>
        <authorList>
            <person name="Goeker M."/>
        </authorList>
    </citation>
    <scope>NUCLEOTIDE SEQUENCE [LARGE SCALE GENOMIC DNA]</scope>
    <source>
        <strain evidence="2 3">DSM 19792</strain>
    </source>
</reference>
<comment type="caution">
    <text evidence="2">The sequence shown here is derived from an EMBL/GenBank/DDBJ whole genome shotgun (WGS) entry which is preliminary data.</text>
</comment>